<protein>
    <submittedName>
        <fullName evidence="1">Uncharacterized protein</fullName>
    </submittedName>
</protein>
<evidence type="ECO:0000313" key="2">
    <source>
        <dbReference type="Proteomes" id="UP000663722"/>
    </source>
</evidence>
<dbReference type="KEGG" id="dmm:dnm_046190"/>
<evidence type="ECO:0000313" key="1">
    <source>
        <dbReference type="EMBL" id="QTA88572.1"/>
    </source>
</evidence>
<sequence>MQKLYFCDCEKAIAKKRLRKSNFRTPESRGRIRGAKIIFLRLRKSNCEKAIFELRRVAGVSGVQKLYFCDCEKAIAKKQFSNSGELRAYPECKNYIFAIAKKQLRKSNFRTPESCGRIRSAKIIFLRLRKSIFRTPEKFRPDPECKNFIFALAKKHFSHSGEVPAGSGVQKLYFCNCEKAFFALRRNSGRIRSAKILFLQLRKSIFRTPEKFRAYPECKNYIFAIAKKQLRKSNCEKAIAKKQLRKSNCEKAIAKKQFSNSGELRAYPECKNYIFAIAKKQLRKSNFRTPESCGRIRSAKIIFLRLRKSNCEKSDCEKAFFALRRVAGVSGVQKLYFCDCEKAIAKKQFSNSGEIPAGSGVQKFYFCNCEKAFFALRRNSGRIRSAKILFLQLRKSIFRTPEKFRPDPECKNFIFAIAKKHFSHSGEIPAGSGVQKFYFCTCEKAFFALRRVAGVSGVQKFYFCTCEKAFFALRRVAGVSGVQKLYFCDCEKAIAKKQFSHSGELRAYPECKNYIFAIAKKHFSHSGNNTGKPVQPLSQQYCLPMPDISFFG</sequence>
<organism evidence="1 2">
    <name type="scientific">Desulfonema magnum</name>
    <dbReference type="NCBI Taxonomy" id="45655"/>
    <lineage>
        <taxon>Bacteria</taxon>
        <taxon>Pseudomonadati</taxon>
        <taxon>Thermodesulfobacteriota</taxon>
        <taxon>Desulfobacteria</taxon>
        <taxon>Desulfobacterales</taxon>
        <taxon>Desulfococcaceae</taxon>
        <taxon>Desulfonema</taxon>
    </lineage>
</organism>
<dbReference type="Proteomes" id="UP000663722">
    <property type="component" value="Chromosome"/>
</dbReference>
<accession>A0A975GP86</accession>
<dbReference type="AlphaFoldDB" id="A0A975GP86"/>
<proteinExistence type="predicted"/>
<gene>
    <name evidence="1" type="ORF">dnm_046190</name>
</gene>
<dbReference type="EMBL" id="CP061800">
    <property type="protein sequence ID" value="QTA88572.1"/>
    <property type="molecule type" value="Genomic_DNA"/>
</dbReference>
<reference evidence="1" key="1">
    <citation type="journal article" date="2021" name="Microb. Physiol.">
        <title>Proteogenomic Insights into the Physiology of Marine, Sulfate-Reducing, Filamentous Desulfonema limicola and Desulfonema magnum.</title>
        <authorList>
            <person name="Schnaars V."/>
            <person name="Wohlbrand L."/>
            <person name="Scheve S."/>
            <person name="Hinrichs C."/>
            <person name="Reinhardt R."/>
            <person name="Rabus R."/>
        </authorList>
    </citation>
    <scope>NUCLEOTIDE SEQUENCE</scope>
    <source>
        <strain evidence="1">4be13</strain>
    </source>
</reference>
<name>A0A975GP86_9BACT</name>
<keyword evidence="2" id="KW-1185">Reference proteome</keyword>